<keyword evidence="1" id="KW-0472">Membrane</keyword>
<evidence type="ECO:0000313" key="3">
    <source>
        <dbReference type="Proteomes" id="UP000241618"/>
    </source>
</evidence>
<proteinExistence type="predicted"/>
<dbReference type="EMBL" id="PYMP01000040">
    <property type="protein sequence ID" value="PSU45711.1"/>
    <property type="molecule type" value="Genomic_DNA"/>
</dbReference>
<name>A0A2T3JA59_PHOPO</name>
<sequence>MNNEKLYEFLIVLISVHPLTMVVPKIINKIFSKKVSDNIKLLVSNSIIIFTAVFFLVPLLTTIKNDIFLIVTKFY</sequence>
<protein>
    <submittedName>
        <fullName evidence="2">Uncharacterized protein</fullName>
    </submittedName>
</protein>
<reference evidence="2 3" key="1">
    <citation type="submission" date="2018-03" db="EMBL/GenBank/DDBJ databases">
        <title>Whole genome sequencing of Histamine producing bacteria.</title>
        <authorList>
            <person name="Butler K."/>
        </authorList>
    </citation>
    <scope>NUCLEOTIDE SEQUENCE [LARGE SCALE GENOMIC DNA]</scope>
    <source>
        <strain evidence="2 3">FS-6.1</strain>
    </source>
</reference>
<evidence type="ECO:0000256" key="1">
    <source>
        <dbReference type="SAM" id="Phobius"/>
    </source>
</evidence>
<feature type="transmembrane region" description="Helical" evidence="1">
    <location>
        <begin position="6"/>
        <end position="27"/>
    </location>
</feature>
<dbReference type="Proteomes" id="UP000241618">
    <property type="component" value="Unassembled WGS sequence"/>
</dbReference>
<keyword evidence="1" id="KW-0812">Transmembrane</keyword>
<feature type="transmembrane region" description="Helical" evidence="1">
    <location>
        <begin position="39"/>
        <end position="60"/>
    </location>
</feature>
<accession>A0A2T3JA59</accession>
<comment type="caution">
    <text evidence="2">The sequence shown here is derived from an EMBL/GenBank/DDBJ whole genome shotgun (WGS) entry which is preliminary data.</text>
</comment>
<gene>
    <name evidence="2" type="ORF">C9J18_21545</name>
</gene>
<organism evidence="2 3">
    <name type="scientific">Photobacterium phosphoreum</name>
    <dbReference type="NCBI Taxonomy" id="659"/>
    <lineage>
        <taxon>Bacteria</taxon>
        <taxon>Pseudomonadati</taxon>
        <taxon>Pseudomonadota</taxon>
        <taxon>Gammaproteobacteria</taxon>
        <taxon>Vibrionales</taxon>
        <taxon>Vibrionaceae</taxon>
        <taxon>Photobacterium</taxon>
    </lineage>
</organism>
<evidence type="ECO:0000313" key="2">
    <source>
        <dbReference type="EMBL" id="PSU45711.1"/>
    </source>
</evidence>
<dbReference type="AlphaFoldDB" id="A0A2T3JA59"/>
<keyword evidence="1" id="KW-1133">Transmembrane helix</keyword>